<sequence>MDLLLIVFILLGLYPLYWVVRTGVRDGIADADERRRENGGGPEDG</sequence>
<keyword evidence="2" id="KW-1185">Reference proteome</keyword>
<name>A0A2T0U4Y7_9ACTN</name>
<proteinExistence type="predicted"/>
<gene>
    <name evidence="1" type="ORF">B0I28_11913</name>
</gene>
<dbReference type="EMBL" id="PVTJ01000019">
    <property type="protein sequence ID" value="PRY52986.1"/>
    <property type="molecule type" value="Genomic_DNA"/>
</dbReference>
<accession>A0A2T0U4Y7</accession>
<evidence type="ECO:0000313" key="1">
    <source>
        <dbReference type="EMBL" id="PRY52986.1"/>
    </source>
</evidence>
<organism evidence="1 2">
    <name type="scientific">Glycomyces artemisiae</name>
    <dbReference type="NCBI Taxonomy" id="1076443"/>
    <lineage>
        <taxon>Bacteria</taxon>
        <taxon>Bacillati</taxon>
        <taxon>Actinomycetota</taxon>
        <taxon>Actinomycetes</taxon>
        <taxon>Glycomycetales</taxon>
        <taxon>Glycomycetaceae</taxon>
        <taxon>Glycomyces</taxon>
    </lineage>
</organism>
<evidence type="ECO:0000313" key="2">
    <source>
        <dbReference type="Proteomes" id="UP000238176"/>
    </source>
</evidence>
<reference evidence="1 2" key="1">
    <citation type="submission" date="2018-03" db="EMBL/GenBank/DDBJ databases">
        <title>Genomic Encyclopedia of Type Strains, Phase III (KMG-III): the genomes of soil and plant-associated and newly described type strains.</title>
        <authorList>
            <person name="Whitman W."/>
        </authorList>
    </citation>
    <scope>NUCLEOTIDE SEQUENCE [LARGE SCALE GENOMIC DNA]</scope>
    <source>
        <strain evidence="1 2">CGMCC 4.7067</strain>
    </source>
</reference>
<protein>
    <recommendedName>
        <fullName evidence="3">DUF4234 domain-containing protein</fullName>
    </recommendedName>
</protein>
<comment type="caution">
    <text evidence="1">The sequence shown here is derived from an EMBL/GenBank/DDBJ whole genome shotgun (WGS) entry which is preliminary data.</text>
</comment>
<dbReference type="RefSeq" id="WP_181245993.1">
    <property type="nucleotide sequence ID" value="NZ_PVTJ01000019.1"/>
</dbReference>
<dbReference type="AlphaFoldDB" id="A0A2T0U4Y7"/>
<evidence type="ECO:0008006" key="3">
    <source>
        <dbReference type="Google" id="ProtNLM"/>
    </source>
</evidence>
<dbReference type="Proteomes" id="UP000238176">
    <property type="component" value="Unassembled WGS sequence"/>
</dbReference>